<feature type="region of interest" description="Disordered" evidence="5">
    <location>
        <begin position="1116"/>
        <end position="1135"/>
    </location>
</feature>
<evidence type="ECO:0000256" key="5">
    <source>
        <dbReference type="SAM" id="MobiDB-lite"/>
    </source>
</evidence>
<dbReference type="GO" id="GO:0008270">
    <property type="term" value="F:zinc ion binding"/>
    <property type="evidence" value="ECO:0007669"/>
    <property type="project" value="UniProtKB-KW"/>
</dbReference>
<feature type="domain" description="RING-type" evidence="6">
    <location>
        <begin position="98"/>
        <end position="126"/>
    </location>
</feature>
<feature type="compositionally biased region" description="Acidic residues" evidence="5">
    <location>
        <begin position="240"/>
        <end position="251"/>
    </location>
</feature>
<feature type="compositionally biased region" description="Basic and acidic residues" evidence="5">
    <location>
        <begin position="394"/>
        <end position="404"/>
    </location>
</feature>
<dbReference type="PROSITE" id="PS00518">
    <property type="entry name" value="ZF_RING_1"/>
    <property type="match status" value="1"/>
</dbReference>
<feature type="compositionally biased region" description="Basic residues" evidence="5">
    <location>
        <begin position="287"/>
        <end position="296"/>
    </location>
</feature>
<feature type="compositionally biased region" description="Pro residues" evidence="5">
    <location>
        <begin position="1071"/>
        <end position="1081"/>
    </location>
</feature>
<feature type="compositionally biased region" description="Acidic residues" evidence="5">
    <location>
        <begin position="937"/>
        <end position="958"/>
    </location>
</feature>
<dbReference type="InterPro" id="IPR013083">
    <property type="entry name" value="Znf_RING/FYVE/PHD"/>
</dbReference>
<keyword evidence="2 4" id="KW-0863">Zinc-finger</keyword>
<dbReference type="Pfam" id="PF00097">
    <property type="entry name" value="zf-C3HC4"/>
    <property type="match status" value="1"/>
</dbReference>
<dbReference type="InterPro" id="IPR017907">
    <property type="entry name" value="Znf_RING_CS"/>
</dbReference>
<feature type="compositionally biased region" description="Low complexity" evidence="5">
    <location>
        <begin position="787"/>
        <end position="799"/>
    </location>
</feature>
<feature type="region of interest" description="Disordered" evidence="5">
    <location>
        <begin position="345"/>
        <end position="404"/>
    </location>
</feature>
<feature type="region of interest" description="Disordered" evidence="5">
    <location>
        <begin position="818"/>
        <end position="851"/>
    </location>
</feature>
<comment type="caution">
    <text evidence="7">The sequence shown here is derived from an EMBL/GenBank/DDBJ whole genome shotgun (WGS) entry which is preliminary data.</text>
</comment>
<feature type="compositionally biased region" description="Polar residues" evidence="5">
    <location>
        <begin position="753"/>
        <end position="762"/>
    </location>
</feature>
<keyword evidence="3" id="KW-0862">Zinc</keyword>
<feature type="region of interest" description="Disordered" evidence="5">
    <location>
        <begin position="171"/>
        <end position="304"/>
    </location>
</feature>
<feature type="region of interest" description="Disordered" evidence="5">
    <location>
        <begin position="734"/>
        <end position="805"/>
    </location>
</feature>
<feature type="region of interest" description="Disordered" evidence="5">
    <location>
        <begin position="434"/>
        <end position="531"/>
    </location>
</feature>
<feature type="compositionally biased region" description="Polar residues" evidence="5">
    <location>
        <begin position="825"/>
        <end position="835"/>
    </location>
</feature>
<feature type="compositionally biased region" description="Basic and acidic residues" evidence="5">
    <location>
        <begin position="765"/>
        <end position="775"/>
    </location>
</feature>
<feature type="region of interest" description="Disordered" evidence="5">
    <location>
        <begin position="557"/>
        <end position="696"/>
    </location>
</feature>
<proteinExistence type="predicted"/>
<feature type="region of interest" description="Disordered" evidence="5">
    <location>
        <begin position="1264"/>
        <end position="1347"/>
    </location>
</feature>
<dbReference type="SUPFAM" id="SSF57850">
    <property type="entry name" value="RING/U-box"/>
    <property type="match status" value="1"/>
</dbReference>
<feature type="region of interest" description="Disordered" evidence="5">
    <location>
        <begin position="312"/>
        <end position="331"/>
    </location>
</feature>
<dbReference type="CDD" id="cd16449">
    <property type="entry name" value="RING-HC"/>
    <property type="match status" value="1"/>
</dbReference>
<feature type="region of interest" description="Disordered" evidence="5">
    <location>
        <begin position="1"/>
        <end position="22"/>
    </location>
</feature>
<organism evidence="7 8">
    <name type="scientific">Mortierella alpina</name>
    <name type="common">Oleaginous fungus</name>
    <name type="synonym">Mortierella renispora</name>
    <dbReference type="NCBI Taxonomy" id="64518"/>
    <lineage>
        <taxon>Eukaryota</taxon>
        <taxon>Fungi</taxon>
        <taxon>Fungi incertae sedis</taxon>
        <taxon>Mucoromycota</taxon>
        <taxon>Mortierellomycotina</taxon>
        <taxon>Mortierellomycetes</taxon>
        <taxon>Mortierellales</taxon>
        <taxon>Mortierellaceae</taxon>
        <taxon>Mortierella</taxon>
    </lineage>
</organism>
<protein>
    <recommendedName>
        <fullName evidence="6">RING-type domain-containing protein</fullName>
    </recommendedName>
</protein>
<dbReference type="Proteomes" id="UP000717515">
    <property type="component" value="Unassembled WGS sequence"/>
</dbReference>
<evidence type="ECO:0000256" key="4">
    <source>
        <dbReference type="PROSITE-ProRule" id="PRU00175"/>
    </source>
</evidence>
<feature type="compositionally biased region" description="Low complexity" evidence="5">
    <location>
        <begin position="584"/>
        <end position="593"/>
    </location>
</feature>
<feature type="compositionally biased region" description="Low complexity" evidence="5">
    <location>
        <begin position="345"/>
        <end position="375"/>
    </location>
</feature>
<feature type="region of interest" description="Disordered" evidence="5">
    <location>
        <begin position="907"/>
        <end position="962"/>
    </location>
</feature>
<evidence type="ECO:0000259" key="6">
    <source>
        <dbReference type="PROSITE" id="PS50089"/>
    </source>
</evidence>
<gene>
    <name evidence="7" type="ORF">KVV02_005841</name>
</gene>
<dbReference type="Gene3D" id="3.30.40.10">
    <property type="entry name" value="Zinc/RING finger domain, C3HC4 (zinc finger)"/>
    <property type="match status" value="2"/>
</dbReference>
<feature type="compositionally biased region" description="Polar residues" evidence="5">
    <location>
        <begin position="384"/>
        <end position="393"/>
    </location>
</feature>
<feature type="compositionally biased region" description="Polar residues" evidence="5">
    <location>
        <begin position="259"/>
        <end position="271"/>
    </location>
</feature>
<feature type="compositionally biased region" description="Gly residues" evidence="5">
    <location>
        <begin position="222"/>
        <end position="231"/>
    </location>
</feature>
<feature type="compositionally biased region" description="Polar residues" evidence="5">
    <location>
        <begin position="665"/>
        <end position="696"/>
    </location>
</feature>
<feature type="compositionally biased region" description="Low complexity" evidence="5">
    <location>
        <begin position="1264"/>
        <end position="1305"/>
    </location>
</feature>
<sequence>MAATWSQERGLPGRGAGLGSTAGTDAVSGVPLPLLVTQDSRFLLSPVPASLALTQGHDSSKAGSAGASASLTAGAPAPSAASTITLYPVDPVPSHLLCAICTLPYENPVHFLPCCHVFCLECIQLWIGMNLSDDLLQNELRRAYPTTDDERDLALGDATHIQTEEQIKVPVSVSHRPAPSSTTRDSLSLSAPSEWLNRSGHAQGQRPVSGVERRRMRSDRMGSGGSSGRGVQGSNRGEVIDEEVGEDEEIEMEHVGSLRRNTASNHSSYSRQGDAMSPFPSASSSRRPSRLGRQRHQSSSERYIHFSDGRLFHRDSMDGNEDEELQSPTTAVIGRRPSEWMRYQQRQIQAHQEQLQAQRADSNANADDDTAATTGGQAGFHNIPSGQTTGHQHNATETDRYDHQQEQIRRLFQEQESQEELLRTLTARAASIIEAEEGARRRESDSTSPPFMASDDGSAPDSSVHPHDAQGGSLNGHNGQLSLGSEEDDSEPQRSHLRHSLLQIDTTVPRPGSARQSLVRQHSTSHSRHISRDISQRIIAQENTFSAVVLDGEDQVYSGHEPHHAQSQQQGPSGNDEDEDINQSDDNNSDISIFQQETRARVQRPSSLQPNLEEEQGLPPSTQDQSEGDMSVSDSVSDSTRSPTESPSSSSTLPLSPSNDSTLSFRTSSTYSLRNQTSVGTPFSQRSSSQPQWDRHSLSLQMPTIETTLEHCSASEGEHTCGDRNGEQHTYAEQPWSEEDLDSPECRKDSDSGEFSGSTLLSEMSRAESKSRADTPGDCALVTTVESSNDATLSSTSSTEIDDNSRLEACNQPNSMHAAVAEQPDSAQGSSSNGPLMSLRPPYDSSETLLSPSVSPLVRELDITTPTSASQSTMSTIADVQISAYILARARSNSALLSDEDLLMVGDHPSPVDSPIPTPSTARPRQRFPAGVRLAGDEDGPEEEEEEEPLEEEQEEQEEHQAVPSVAFGSGAAPEDRSDVIAHGQHLASGLAEAQEAVDSLSEEVVVTPERSDSDTTTFAPTAVIFDPLSAAASSFEGTDQDEDGQRDERSSSPSGTPIIQPLRATISSSSPPPLPLPLPTPVEGNVSAPSYQEMVELTPTATAYNDQLRIDDESSRFAPESIQPTSNNSSRRASGLRLMDLESATAATSSTPYLAEPTLEPRVRDEDLTPGSTRVETHIQYRTLVRYQPRLPKAHVMSDLISQIRVQCPQREFGCQETMEMQLAMQHGRDQCKYRMVMCPRMRCGIWMRADQILEHILMVEAGTSPAPSSSSSTSLSGSRPNSDSSSRLAGRSSGSGLQQRQSGIAGNRDHQRPRRNHQNHADNMTSISPKQPQEVDPVMASDPSIPPCPGLTWEREQLAKATGIIGQLTEENTSLRQMIRQLTLQNSKLLKDKDRWQRYANLGLGRD</sequence>
<dbReference type="SUPFAM" id="SSF49599">
    <property type="entry name" value="TRAF domain-like"/>
    <property type="match status" value="1"/>
</dbReference>
<feature type="compositionally biased region" description="Polar residues" evidence="5">
    <location>
        <begin position="1123"/>
        <end position="1133"/>
    </location>
</feature>
<dbReference type="InterPro" id="IPR001841">
    <property type="entry name" value="Znf_RING"/>
</dbReference>
<feature type="region of interest" description="Disordered" evidence="5">
    <location>
        <begin position="1035"/>
        <end position="1083"/>
    </location>
</feature>
<evidence type="ECO:0000256" key="2">
    <source>
        <dbReference type="ARBA" id="ARBA00022771"/>
    </source>
</evidence>
<feature type="compositionally biased region" description="Polar residues" evidence="5">
    <location>
        <begin position="1323"/>
        <end position="1333"/>
    </location>
</feature>
<evidence type="ECO:0000256" key="3">
    <source>
        <dbReference type="ARBA" id="ARBA00022833"/>
    </source>
</evidence>
<feature type="compositionally biased region" description="Low complexity" evidence="5">
    <location>
        <begin position="631"/>
        <end position="664"/>
    </location>
</feature>
<reference evidence="7" key="1">
    <citation type="submission" date="2021-07" db="EMBL/GenBank/DDBJ databases">
        <title>Draft genome of Mortierella alpina, strain LL118, isolated from an aspen leaf litter sample.</title>
        <authorList>
            <person name="Yang S."/>
            <person name="Vinatzer B.A."/>
        </authorList>
    </citation>
    <scope>NUCLEOTIDE SEQUENCE</scope>
    <source>
        <strain evidence="7">LL118</strain>
    </source>
</reference>
<feature type="compositionally biased region" description="Polar residues" evidence="5">
    <location>
        <begin position="179"/>
        <end position="191"/>
    </location>
</feature>
<evidence type="ECO:0000313" key="7">
    <source>
        <dbReference type="EMBL" id="KAG9323134.1"/>
    </source>
</evidence>
<feature type="compositionally biased region" description="Low complexity" evidence="5">
    <location>
        <begin position="277"/>
        <end position="286"/>
    </location>
</feature>
<dbReference type="InterPro" id="IPR018957">
    <property type="entry name" value="Znf_C3HC4_RING-type"/>
</dbReference>
<dbReference type="PROSITE" id="PS50089">
    <property type="entry name" value="ZF_RING_2"/>
    <property type="match status" value="1"/>
</dbReference>
<keyword evidence="1" id="KW-0479">Metal-binding</keyword>
<evidence type="ECO:0000313" key="8">
    <source>
        <dbReference type="Proteomes" id="UP000717515"/>
    </source>
</evidence>
<evidence type="ECO:0000256" key="1">
    <source>
        <dbReference type="ARBA" id="ARBA00022723"/>
    </source>
</evidence>
<dbReference type="EMBL" id="JAIFTL010000114">
    <property type="protein sequence ID" value="KAG9323134.1"/>
    <property type="molecule type" value="Genomic_DNA"/>
</dbReference>
<accession>A0A9P8A399</accession>
<name>A0A9P8A399_MORAP</name>